<proteinExistence type="predicted"/>
<dbReference type="EMBL" id="KV423956">
    <property type="protein sequence ID" value="KZT58031.1"/>
    <property type="molecule type" value="Genomic_DNA"/>
</dbReference>
<evidence type="ECO:0000313" key="2">
    <source>
        <dbReference type="EMBL" id="KZT58031.1"/>
    </source>
</evidence>
<dbReference type="Proteomes" id="UP000076842">
    <property type="component" value="Unassembled WGS sequence"/>
</dbReference>
<evidence type="ECO:0000313" key="3">
    <source>
        <dbReference type="Proteomes" id="UP000076842"/>
    </source>
</evidence>
<reference evidence="2 3" key="1">
    <citation type="journal article" date="2016" name="Mol. Biol. Evol.">
        <title>Comparative Genomics of Early-Diverging Mushroom-Forming Fungi Provides Insights into the Origins of Lignocellulose Decay Capabilities.</title>
        <authorList>
            <person name="Nagy L.G."/>
            <person name="Riley R."/>
            <person name="Tritt A."/>
            <person name="Adam C."/>
            <person name="Daum C."/>
            <person name="Floudas D."/>
            <person name="Sun H."/>
            <person name="Yadav J.S."/>
            <person name="Pangilinan J."/>
            <person name="Larsson K.H."/>
            <person name="Matsuura K."/>
            <person name="Barry K."/>
            <person name="Labutti K."/>
            <person name="Kuo R."/>
            <person name="Ohm R.A."/>
            <person name="Bhattacharya S.S."/>
            <person name="Shirouzu T."/>
            <person name="Yoshinaga Y."/>
            <person name="Martin F.M."/>
            <person name="Grigoriev I.V."/>
            <person name="Hibbett D.S."/>
        </authorList>
    </citation>
    <scope>NUCLEOTIDE SEQUENCE [LARGE SCALE GENOMIC DNA]</scope>
    <source>
        <strain evidence="2 3">HHB12733</strain>
    </source>
</reference>
<dbReference type="STRING" id="1353952.A0A165GG72"/>
<dbReference type="InParanoid" id="A0A165GG72"/>
<name>A0A165GG72_9BASI</name>
<feature type="compositionally biased region" description="Polar residues" evidence="1">
    <location>
        <begin position="130"/>
        <end position="139"/>
    </location>
</feature>
<feature type="compositionally biased region" description="Basic and acidic residues" evidence="1">
    <location>
        <begin position="188"/>
        <end position="197"/>
    </location>
</feature>
<feature type="compositionally biased region" description="Low complexity" evidence="1">
    <location>
        <begin position="152"/>
        <end position="162"/>
    </location>
</feature>
<evidence type="ECO:0000256" key="1">
    <source>
        <dbReference type="SAM" id="MobiDB-lite"/>
    </source>
</evidence>
<keyword evidence="3" id="KW-1185">Reference proteome</keyword>
<organism evidence="2 3">
    <name type="scientific">Calocera cornea HHB12733</name>
    <dbReference type="NCBI Taxonomy" id="1353952"/>
    <lineage>
        <taxon>Eukaryota</taxon>
        <taxon>Fungi</taxon>
        <taxon>Dikarya</taxon>
        <taxon>Basidiomycota</taxon>
        <taxon>Agaricomycotina</taxon>
        <taxon>Dacrymycetes</taxon>
        <taxon>Dacrymycetales</taxon>
        <taxon>Dacrymycetaceae</taxon>
        <taxon>Calocera</taxon>
    </lineage>
</organism>
<sequence length="280" mass="31664">MQEWERLLDKAKSGQHTGVDDPRYTKAIFVWVLNSLKYPIEKAAFCVQQNMRLVDLTNILQSLDSRCFARKAALEKKTELHYHGSSPDDQEPALTPTKSLKRKASTIDMADGIGSRPEEQDLSPTKRLTRSVTRPQITPTKPIAFTPDHARSAQSARSGRSSNPFRPSPTKARGRPVSPEHLPATPSDSEKDGDDGRYSPPPPPRYRLRPLFLETLGLSKKDNLREVEWFRNWRAQVIKRGFESESEDEIEEFDEDEENPDGGRNGITNSDQSEDGETYG</sequence>
<dbReference type="AlphaFoldDB" id="A0A165GG72"/>
<feature type="region of interest" description="Disordered" evidence="1">
    <location>
        <begin position="240"/>
        <end position="280"/>
    </location>
</feature>
<feature type="region of interest" description="Disordered" evidence="1">
    <location>
        <begin position="79"/>
        <end position="208"/>
    </location>
</feature>
<protein>
    <submittedName>
        <fullName evidence="2">Uncharacterized protein</fullName>
    </submittedName>
</protein>
<accession>A0A165GG72</accession>
<gene>
    <name evidence="2" type="ORF">CALCODRAFT_508450</name>
</gene>
<dbReference type="OrthoDB" id="10467616at2759"/>
<feature type="compositionally biased region" description="Acidic residues" evidence="1">
    <location>
        <begin position="244"/>
        <end position="260"/>
    </location>
</feature>